<evidence type="ECO:0000313" key="1">
    <source>
        <dbReference type="EMBL" id="CAI9610082.1"/>
    </source>
</evidence>
<proteinExistence type="predicted"/>
<protein>
    <submittedName>
        <fullName evidence="1">Uncharacterized protein</fullName>
    </submittedName>
</protein>
<keyword evidence="2" id="KW-1185">Reference proteome</keyword>
<organism evidence="1 2">
    <name type="scientific">Staurois parvus</name>
    <dbReference type="NCBI Taxonomy" id="386267"/>
    <lineage>
        <taxon>Eukaryota</taxon>
        <taxon>Metazoa</taxon>
        <taxon>Chordata</taxon>
        <taxon>Craniata</taxon>
        <taxon>Vertebrata</taxon>
        <taxon>Euteleostomi</taxon>
        <taxon>Amphibia</taxon>
        <taxon>Batrachia</taxon>
        <taxon>Anura</taxon>
        <taxon>Neobatrachia</taxon>
        <taxon>Ranoidea</taxon>
        <taxon>Ranidae</taxon>
        <taxon>Staurois</taxon>
    </lineage>
</organism>
<name>A0ABN9GMG8_9NEOB</name>
<dbReference type="EMBL" id="CATNWA010018889">
    <property type="protein sequence ID" value="CAI9610082.1"/>
    <property type="molecule type" value="Genomic_DNA"/>
</dbReference>
<evidence type="ECO:0000313" key="2">
    <source>
        <dbReference type="Proteomes" id="UP001162483"/>
    </source>
</evidence>
<gene>
    <name evidence="1" type="ORF">SPARVUS_LOCUS14361616</name>
</gene>
<comment type="caution">
    <text evidence="1">The sequence shown here is derived from an EMBL/GenBank/DDBJ whole genome shotgun (WGS) entry which is preliminary data.</text>
</comment>
<sequence>MSCQSAPAFLSSTVAKWLALLPGSTRVTGSNPIHGTTCLEFA</sequence>
<accession>A0ABN9GMG8</accession>
<feature type="non-terminal residue" evidence="1">
    <location>
        <position position="42"/>
    </location>
</feature>
<reference evidence="1" key="1">
    <citation type="submission" date="2023-05" db="EMBL/GenBank/DDBJ databases">
        <authorList>
            <person name="Stuckert A."/>
        </authorList>
    </citation>
    <scope>NUCLEOTIDE SEQUENCE</scope>
</reference>
<dbReference type="Proteomes" id="UP001162483">
    <property type="component" value="Unassembled WGS sequence"/>
</dbReference>